<evidence type="ECO:0000313" key="4">
    <source>
        <dbReference type="Proteomes" id="UP000184085"/>
    </source>
</evidence>
<feature type="signal peptide" evidence="1">
    <location>
        <begin position="1"/>
        <end position="21"/>
    </location>
</feature>
<keyword evidence="4" id="KW-1185">Reference proteome</keyword>
<evidence type="ECO:0000313" key="3">
    <source>
        <dbReference type="EMBL" id="SCM68904.1"/>
    </source>
</evidence>
<reference evidence="4" key="1">
    <citation type="submission" date="2016-09" db="EMBL/GenBank/DDBJ databases">
        <authorList>
            <person name="Wibberg D."/>
        </authorList>
    </citation>
    <scope>NUCLEOTIDE SEQUENCE [LARGE SCALE GENOMIC DNA]</scope>
</reference>
<feature type="chain" id="PRO_5009906780" evidence="1">
    <location>
        <begin position="22"/>
        <end position="265"/>
    </location>
</feature>
<dbReference type="RefSeq" id="WP_072707938.1">
    <property type="nucleotide sequence ID" value="NZ_FMJB01000061.1"/>
</dbReference>
<sequence length="265" mass="28365">MKHSRALSLTLALCAAAPAMAGSYDDTIHHQILSGWKESDGSHIAALDVALAPGWKTYWRAPGEAGIPPYFDWSGSENLKSVGFIWPAPEVFESSGYKTIGYKDGLVLPMRLVPQDPSKPIILRGQVDMGVCEEICMPVTLPFSADLPLQGHRDPKIAAAMASRPFSRSEAGVRDVDCDLDPTSAGLTLNATLAMPPSGTRESSVVEVNNPRIWVDPAETRRAGNTLHISADLSAISGSSMMIDRSAITFTVLGSDYAVEVHGCD</sequence>
<name>A0A1M4N4H1_9RHOB</name>
<evidence type="ECO:0000259" key="2">
    <source>
        <dbReference type="Pfam" id="PF11412"/>
    </source>
</evidence>
<keyword evidence="1" id="KW-0732">Signal</keyword>
<organism evidence="3 4">
    <name type="scientific">Donghicola eburneus</name>
    <dbReference type="NCBI Taxonomy" id="393278"/>
    <lineage>
        <taxon>Bacteria</taxon>
        <taxon>Pseudomonadati</taxon>
        <taxon>Pseudomonadota</taxon>
        <taxon>Alphaproteobacteria</taxon>
        <taxon>Rhodobacterales</taxon>
        <taxon>Roseobacteraceae</taxon>
        <taxon>Donghicola</taxon>
    </lineage>
</organism>
<dbReference type="InterPro" id="IPR028250">
    <property type="entry name" value="DsbDN"/>
</dbReference>
<dbReference type="EMBL" id="FMJB01000061">
    <property type="protein sequence ID" value="SCM68904.1"/>
    <property type="molecule type" value="Genomic_DNA"/>
</dbReference>
<dbReference type="AlphaFoldDB" id="A0A1M4N4H1"/>
<dbReference type="Pfam" id="PF11412">
    <property type="entry name" value="DsbD_N"/>
    <property type="match status" value="1"/>
</dbReference>
<proteinExistence type="predicted"/>
<gene>
    <name evidence="3" type="ORF">KARMA_3134</name>
</gene>
<evidence type="ECO:0000256" key="1">
    <source>
        <dbReference type="SAM" id="SignalP"/>
    </source>
</evidence>
<dbReference type="Proteomes" id="UP000184085">
    <property type="component" value="Unassembled WGS sequence"/>
</dbReference>
<feature type="domain" description="Thiol:disulfide interchange protein DsbD N-terminal" evidence="2">
    <location>
        <begin position="39"/>
        <end position="140"/>
    </location>
</feature>
<protein>
    <submittedName>
        <fullName evidence="3">Putative secreted protein</fullName>
    </submittedName>
</protein>
<accession>A0A1M4N4H1</accession>